<organism evidence="1 2">
    <name type="scientific">Legionella hackeliae</name>
    <dbReference type="NCBI Taxonomy" id="449"/>
    <lineage>
        <taxon>Bacteria</taxon>
        <taxon>Pseudomonadati</taxon>
        <taxon>Pseudomonadota</taxon>
        <taxon>Gammaproteobacteria</taxon>
        <taxon>Legionellales</taxon>
        <taxon>Legionellaceae</taxon>
        <taxon>Legionella</taxon>
    </lineage>
</organism>
<proteinExistence type="predicted"/>
<gene>
    <name evidence="1" type="ORF">LHA_0619</name>
</gene>
<dbReference type="EMBL" id="LN681225">
    <property type="protein sequence ID" value="CEK09709.1"/>
    <property type="molecule type" value="Genomic_DNA"/>
</dbReference>
<sequence>MYLTLIGPTHRGLSAGFNDGSVLDPEDKPRDVGYRLRELRVGITTGRHELSWSRVRVHLQINCDNLSYTYAPSYTPVPIIYLHLIYTSAPSYILTPHLYTYAPRLVRGVYDGSALAPWTSCEAWDIDYRRTLEYELP</sequence>
<reference evidence="2" key="1">
    <citation type="submission" date="2014-09" db="EMBL/GenBank/DDBJ databases">
        <authorList>
            <person name="Gomez-Valero L."/>
        </authorList>
    </citation>
    <scope>NUCLEOTIDE SEQUENCE [LARGE SCALE GENOMIC DNA]</scope>
    <source>
        <strain evidence="2">ATCC35250</strain>
    </source>
</reference>
<dbReference type="KEGG" id="lha:LHA_0619"/>
<dbReference type="AlphaFoldDB" id="A0A0A8USH0"/>
<accession>A0A0A8USH0</accession>
<evidence type="ECO:0000313" key="1">
    <source>
        <dbReference type="EMBL" id="CEK09709.1"/>
    </source>
</evidence>
<dbReference type="STRING" id="449.LHA_0619"/>
<evidence type="ECO:0000313" key="2">
    <source>
        <dbReference type="Proteomes" id="UP000032803"/>
    </source>
</evidence>
<name>A0A0A8USH0_LEGHA</name>
<dbReference type="HOGENOM" id="CLU_1862684_0_0_6"/>
<protein>
    <submittedName>
        <fullName evidence="1">Uncharacterized protein</fullName>
    </submittedName>
</protein>
<dbReference type="Proteomes" id="UP000032803">
    <property type="component" value="Chromosome I"/>
</dbReference>
<keyword evidence="2" id="KW-1185">Reference proteome</keyword>